<dbReference type="EMBL" id="CM037024">
    <property type="protein sequence ID" value="KAH7664088.1"/>
    <property type="molecule type" value="Genomic_DNA"/>
</dbReference>
<sequence length="109" mass="11987">MELNHKQRGLKAKLVMHFNQSTKAATFQSNTKIKSPPPSSTKSVGFIVDDGMTTPAQKQKTSYVTKEILITSNHTEASGIMSFPGGCIDLQAASYISAVRQRLKLEEMQ</sequence>
<name>A0ACB7UTM4_DIOAL</name>
<accession>A0ACB7UTM4</accession>
<evidence type="ECO:0000313" key="2">
    <source>
        <dbReference type="Proteomes" id="UP000827976"/>
    </source>
</evidence>
<organism evidence="1 2">
    <name type="scientific">Dioscorea alata</name>
    <name type="common">Purple yam</name>
    <dbReference type="NCBI Taxonomy" id="55571"/>
    <lineage>
        <taxon>Eukaryota</taxon>
        <taxon>Viridiplantae</taxon>
        <taxon>Streptophyta</taxon>
        <taxon>Embryophyta</taxon>
        <taxon>Tracheophyta</taxon>
        <taxon>Spermatophyta</taxon>
        <taxon>Magnoliopsida</taxon>
        <taxon>Liliopsida</taxon>
        <taxon>Dioscoreales</taxon>
        <taxon>Dioscoreaceae</taxon>
        <taxon>Dioscorea</taxon>
    </lineage>
</organism>
<reference evidence="2" key="1">
    <citation type="journal article" date="2022" name="Nat. Commun.">
        <title>Chromosome evolution and the genetic basis of agronomically important traits in greater yam.</title>
        <authorList>
            <person name="Bredeson J.V."/>
            <person name="Lyons J.B."/>
            <person name="Oniyinde I.O."/>
            <person name="Okereke N.R."/>
            <person name="Kolade O."/>
            <person name="Nnabue I."/>
            <person name="Nwadili C.O."/>
            <person name="Hribova E."/>
            <person name="Parker M."/>
            <person name="Nwogha J."/>
            <person name="Shu S."/>
            <person name="Carlson J."/>
            <person name="Kariba R."/>
            <person name="Muthemba S."/>
            <person name="Knop K."/>
            <person name="Barton G.J."/>
            <person name="Sherwood A.V."/>
            <person name="Lopez-Montes A."/>
            <person name="Asiedu R."/>
            <person name="Jamnadass R."/>
            <person name="Muchugi A."/>
            <person name="Goodstein D."/>
            <person name="Egesi C.N."/>
            <person name="Featherston J."/>
            <person name="Asfaw A."/>
            <person name="Simpson G.G."/>
            <person name="Dolezel J."/>
            <person name="Hendre P.S."/>
            <person name="Van Deynze A."/>
            <person name="Kumar P.L."/>
            <person name="Obidiegwu J.E."/>
            <person name="Bhattacharjee R."/>
            <person name="Rokhsar D.S."/>
        </authorList>
    </citation>
    <scope>NUCLEOTIDE SEQUENCE [LARGE SCALE GENOMIC DNA]</scope>
    <source>
        <strain evidence="2">cv. TDa95/00328</strain>
    </source>
</reference>
<protein>
    <submittedName>
        <fullName evidence="1">Uncharacterized protein</fullName>
    </submittedName>
</protein>
<evidence type="ECO:0000313" key="1">
    <source>
        <dbReference type="EMBL" id="KAH7664088.1"/>
    </source>
</evidence>
<keyword evidence="2" id="KW-1185">Reference proteome</keyword>
<proteinExistence type="predicted"/>
<gene>
    <name evidence="1" type="ORF">IHE45_14G098100</name>
</gene>
<dbReference type="Proteomes" id="UP000827976">
    <property type="component" value="Chromosome 14"/>
</dbReference>
<comment type="caution">
    <text evidence="1">The sequence shown here is derived from an EMBL/GenBank/DDBJ whole genome shotgun (WGS) entry which is preliminary data.</text>
</comment>